<sequence>MEVNSMNAFDRFMLVLGTCGYGAPFMVPAVGLVLHGEALDAAQAPRDIESAPASGTCGSRACQGASGRCDAGCHRLNDRRVTRAFARITAGLAPS</sequence>
<dbReference type="KEGG" id="agy:ATC03_02385"/>
<feature type="transmembrane region" description="Helical" evidence="1">
    <location>
        <begin position="12"/>
        <end position="34"/>
    </location>
</feature>
<dbReference type="AlphaFoldDB" id="A0A191WC59"/>
<keyword evidence="1" id="KW-0812">Transmembrane</keyword>
<gene>
    <name evidence="2" type="ORF">ATC03_02385</name>
</gene>
<dbReference type="EMBL" id="CP013979">
    <property type="protein sequence ID" value="ANJ25778.1"/>
    <property type="molecule type" value="Genomic_DNA"/>
</dbReference>
<name>A0A191WC59_9MICO</name>
<evidence type="ECO:0000313" key="3">
    <source>
        <dbReference type="Proteomes" id="UP000078437"/>
    </source>
</evidence>
<keyword evidence="1" id="KW-1133">Transmembrane helix</keyword>
<dbReference type="Proteomes" id="UP000078437">
    <property type="component" value="Chromosome"/>
</dbReference>
<reference evidence="3" key="2">
    <citation type="submission" date="2016-01" db="EMBL/GenBank/DDBJ databases">
        <title>Complete genome sequence of Agromyces aureus AR33T and comparison with related organisms.</title>
        <authorList>
            <person name="Corretto E."/>
            <person name="Antonielli L."/>
            <person name="Sessitsch A."/>
            <person name="Brader G."/>
        </authorList>
    </citation>
    <scope>NUCLEOTIDE SEQUENCE [LARGE SCALE GENOMIC DNA]</scope>
    <source>
        <strain evidence="3">AR33</strain>
    </source>
</reference>
<reference evidence="2 3" key="1">
    <citation type="journal article" date="2016" name="Int. J. Syst. Evol. Microbiol.">
        <title>Agromyces aureus sp. nov., isolated from the rhizosphere of Salix caprea L. grown in a heavy-metal-contaminated soil.</title>
        <authorList>
            <person name="Corretto E."/>
            <person name="Antonielli L."/>
            <person name="Sessitsch A."/>
            <person name="Compant S."/>
            <person name="Gorfer M."/>
            <person name="Kuffner M."/>
            <person name="Brader G."/>
        </authorList>
    </citation>
    <scope>NUCLEOTIDE SEQUENCE [LARGE SCALE GENOMIC DNA]</scope>
    <source>
        <strain evidence="2 3">AR33</strain>
    </source>
</reference>
<keyword evidence="3" id="KW-1185">Reference proteome</keyword>
<protein>
    <submittedName>
        <fullName evidence="2">Uncharacterized protein</fullName>
    </submittedName>
</protein>
<evidence type="ECO:0000256" key="1">
    <source>
        <dbReference type="SAM" id="Phobius"/>
    </source>
</evidence>
<accession>A0A191WC59</accession>
<proteinExistence type="predicted"/>
<evidence type="ECO:0000313" key="2">
    <source>
        <dbReference type="EMBL" id="ANJ25778.1"/>
    </source>
</evidence>
<organism evidence="2 3">
    <name type="scientific">Agromyces aureus</name>
    <dbReference type="NCBI Taxonomy" id="453304"/>
    <lineage>
        <taxon>Bacteria</taxon>
        <taxon>Bacillati</taxon>
        <taxon>Actinomycetota</taxon>
        <taxon>Actinomycetes</taxon>
        <taxon>Micrococcales</taxon>
        <taxon>Microbacteriaceae</taxon>
        <taxon>Agromyces</taxon>
    </lineage>
</organism>
<keyword evidence="1" id="KW-0472">Membrane</keyword>